<keyword evidence="4" id="KW-1185">Reference proteome</keyword>
<comment type="caution">
    <text evidence="3">The sequence shown here is derived from an EMBL/GenBank/DDBJ whole genome shotgun (WGS) entry which is preliminary data.</text>
</comment>
<dbReference type="Proteomes" id="UP000245133">
    <property type="component" value="Unassembled WGS sequence"/>
</dbReference>
<feature type="chain" id="PRO_5015155453" description="Outer membrane protein" evidence="2">
    <location>
        <begin position="20"/>
        <end position="433"/>
    </location>
</feature>
<evidence type="ECO:0000256" key="2">
    <source>
        <dbReference type="SAM" id="SignalP"/>
    </source>
</evidence>
<organism evidence="3 4">
    <name type="scientific">Leptospira ryugenii</name>
    <dbReference type="NCBI Taxonomy" id="1917863"/>
    <lineage>
        <taxon>Bacteria</taxon>
        <taxon>Pseudomonadati</taxon>
        <taxon>Spirochaetota</taxon>
        <taxon>Spirochaetia</taxon>
        <taxon>Leptospirales</taxon>
        <taxon>Leptospiraceae</taxon>
        <taxon>Leptospira</taxon>
    </lineage>
</organism>
<evidence type="ECO:0000313" key="3">
    <source>
        <dbReference type="EMBL" id="GBF50323.1"/>
    </source>
</evidence>
<dbReference type="OrthoDB" id="323288at2"/>
<dbReference type="EMBL" id="BFBB01000004">
    <property type="protein sequence ID" value="GBF50323.1"/>
    <property type="molecule type" value="Genomic_DNA"/>
</dbReference>
<dbReference type="AlphaFoldDB" id="A0A2P2E0B3"/>
<evidence type="ECO:0000256" key="1">
    <source>
        <dbReference type="SAM" id="MobiDB-lite"/>
    </source>
</evidence>
<evidence type="ECO:0008006" key="5">
    <source>
        <dbReference type="Google" id="ProtNLM"/>
    </source>
</evidence>
<proteinExistence type="predicted"/>
<protein>
    <recommendedName>
        <fullName evidence="5">Outer membrane protein</fullName>
    </recommendedName>
</protein>
<reference evidence="3 4" key="1">
    <citation type="submission" date="2018-02" db="EMBL/GenBank/DDBJ databases">
        <title>Novel Leptospira species isolated from soil and water in Japan.</title>
        <authorList>
            <person name="Nakao R."/>
            <person name="Masuzawa T."/>
        </authorList>
    </citation>
    <scope>NUCLEOTIDE SEQUENCE [LARGE SCALE GENOMIC DNA]</scope>
    <source>
        <strain evidence="3 4">YH101</strain>
    </source>
</reference>
<gene>
    <name evidence="3" type="ORF">LPTSP4_18480</name>
</gene>
<name>A0A2P2E0B3_9LEPT</name>
<feature type="signal peptide" evidence="2">
    <location>
        <begin position="1"/>
        <end position="19"/>
    </location>
</feature>
<accession>A0A2P2E0B3</accession>
<dbReference type="RefSeq" id="WP_108976129.1">
    <property type="nucleotide sequence ID" value="NZ_BFBB01000004.1"/>
</dbReference>
<keyword evidence="2" id="KW-0732">Signal</keyword>
<sequence>MIFFRTVVFLFFFSVSLFSEPKQNPTAVQPDSKKITTKQAKDTQINSSEEAEKEEETISIEVTHEVVNDFIWRGQSFTGDYLARRNNTPYSSFAQAYTYVPVARVAHTNGFYFELEGNIALKGRSDRDSDQRIQSYPGALPVQLNQWQDRWTNGNFSPDAQGSSVFYDPANNVYTDKCNKALPDNAFLNPCALDPSRVKPYAEKNGMQRSDGLFTTFAYEMEAGRFGSFTVGTWWYYKNDRSNKYTWNEFFIWWELPWLRESLKPTIQTFTQTSYDVGGGYGNQYSSFSLSHTFFSDKPISLEWMSSLGYQWLNNNTSKKSGFNDLTTNWKFIWQDFFVSLNHVYRPDIDLYDNNRTYFQNSQNNFAFSNLSERDGRIADPSKLYGLQNELVYMAIQQSGLAEPLKILAKDSYQNQTIPRHLFWIGIGYTQKF</sequence>
<feature type="region of interest" description="Disordered" evidence="1">
    <location>
        <begin position="22"/>
        <end position="54"/>
    </location>
</feature>
<evidence type="ECO:0000313" key="4">
    <source>
        <dbReference type="Proteomes" id="UP000245133"/>
    </source>
</evidence>